<name>B0LU76_9ACTN</name>
<evidence type="ECO:0000313" key="2">
    <source>
        <dbReference type="EMBL" id="ABY83557.1"/>
    </source>
</evidence>
<reference evidence="2" key="1">
    <citation type="journal article" date="2011" name="Acta Biochim. Biophys. Sin.">
        <title>Characterization of the multiple CRISPR loci on Streptomyces linear plasmid pSHK1.</title>
        <authorList>
            <person name="Guo P."/>
            <person name="Cheng Q."/>
            <person name="Xie P."/>
            <person name="Fan Y."/>
            <person name="Jiang W."/>
            <person name="Qin Z."/>
        </authorList>
    </citation>
    <scope>NUCLEOTIDE SEQUENCE</scope>
    <source>
        <strain evidence="2">HK1</strain>
        <plasmid evidence="2">pSHK1</plasmid>
    </source>
</reference>
<dbReference type="EMBL" id="EU372836">
    <property type="protein sequence ID" value="ABY83557.1"/>
    <property type="molecule type" value="Genomic_DNA"/>
</dbReference>
<sequence length="173" mass="18675">MVTQIIEPDETTRPLGFTTPAGPFGGFYEDMEKEDNDRGPEPDETEGQQRLGRHLRRVIRQQDAAIPTHRRAPRTLAEMQARLGTAQPGYERQPVLVLHRPTMQDDACPLCGCWTCNPANCPPAGLAPANARSAQGSSCGVCGGSGTRQVTVNKTGADGRTYQGVRTEPCPAC</sequence>
<keyword evidence="2" id="KW-0614">Plasmid</keyword>
<organism evidence="2">
    <name type="scientific">Streptomyces sp. HK1</name>
    <dbReference type="NCBI Taxonomy" id="405041"/>
    <lineage>
        <taxon>Bacteria</taxon>
        <taxon>Bacillati</taxon>
        <taxon>Actinomycetota</taxon>
        <taxon>Actinomycetes</taxon>
        <taxon>Kitasatosporales</taxon>
        <taxon>Streptomycetaceae</taxon>
        <taxon>Streptomyces</taxon>
    </lineage>
</organism>
<dbReference type="RefSeq" id="WP_012268498.1">
    <property type="nucleotide sequence ID" value="NC_010311.1"/>
</dbReference>
<dbReference type="AlphaFoldDB" id="B0LU76"/>
<evidence type="ECO:0000256" key="1">
    <source>
        <dbReference type="SAM" id="MobiDB-lite"/>
    </source>
</evidence>
<proteinExistence type="predicted"/>
<gene>
    <name evidence="2" type="ORF">pSHK1.88</name>
</gene>
<geneLocation type="plasmid" evidence="2">
    <name>pSHK1</name>
</geneLocation>
<accession>B0LU76</accession>
<feature type="region of interest" description="Disordered" evidence="1">
    <location>
        <begin position="1"/>
        <end position="51"/>
    </location>
</feature>
<protein>
    <submittedName>
        <fullName evidence="2">Uncharacterized protein</fullName>
    </submittedName>
</protein>